<organism evidence="1 2">
    <name type="scientific">Acinetobacter phage vB_AbaM_ME3</name>
    <dbReference type="NCBI Taxonomy" id="1837876"/>
    <lineage>
        <taxon>Viruses</taxon>
        <taxon>Duplodnaviria</taxon>
        <taxon>Heunggongvirae</taxon>
        <taxon>Uroviricota</taxon>
        <taxon>Caudoviricetes</taxon>
        <taxon>Metrivirus</taxon>
        <taxon>Metrivirus ME3</taxon>
    </lineage>
</organism>
<reference evidence="2" key="1">
    <citation type="submission" date="2016-03" db="EMBL/GenBank/DDBJ databases">
        <title>Characterization of Acinetobacter baumannii phage vB_AbaM_ME3.</title>
        <authorList>
            <person name="Buttimer C.T.H."/>
            <person name="Elbreki M."/>
            <person name="Coffey A."/>
        </authorList>
    </citation>
    <scope>NUCLEOTIDE SEQUENCE [LARGE SCALE GENOMIC DNA]</scope>
</reference>
<name>A0A172Q0S9_9CAUD</name>
<evidence type="ECO:0000313" key="1">
    <source>
        <dbReference type="EMBL" id="AND75464.1"/>
    </source>
</evidence>
<accession>A0A172Q0S9</accession>
<sequence length="61" mass="7004">MWIMIVLSSYFPSGSNTNPNNSERLAPQMLAVELSSRERCIQAAQFTKQQPKIYHAFCIKK</sequence>
<evidence type="ECO:0000313" key="2">
    <source>
        <dbReference type="Proteomes" id="UP000225947"/>
    </source>
</evidence>
<dbReference type="Proteomes" id="UP000225947">
    <property type="component" value="Segment"/>
</dbReference>
<dbReference type="EMBL" id="KU935715">
    <property type="protein sequence ID" value="AND75464.1"/>
    <property type="molecule type" value="Genomic_DNA"/>
</dbReference>
<keyword evidence="2" id="KW-1185">Reference proteome</keyword>
<proteinExistence type="predicted"/>
<gene>
    <name evidence="1" type="ORF">ME3_303</name>
</gene>
<protein>
    <submittedName>
        <fullName evidence="1">Uncharacterized protein</fullName>
    </submittedName>
</protein>